<dbReference type="GO" id="GO:0022857">
    <property type="term" value="F:transmembrane transporter activity"/>
    <property type="evidence" value="ECO:0007669"/>
    <property type="project" value="InterPro"/>
</dbReference>
<dbReference type="Proteomes" id="UP000694843">
    <property type="component" value="Unplaced"/>
</dbReference>
<keyword evidence="2" id="KW-0472">Membrane</keyword>
<feature type="region of interest" description="Disordered" evidence="1">
    <location>
        <begin position="112"/>
        <end position="139"/>
    </location>
</feature>
<feature type="transmembrane region" description="Helical" evidence="2">
    <location>
        <begin position="400"/>
        <end position="419"/>
    </location>
</feature>
<evidence type="ECO:0000256" key="1">
    <source>
        <dbReference type="SAM" id="MobiDB-lite"/>
    </source>
</evidence>
<feature type="transmembrane region" description="Helical" evidence="2">
    <location>
        <begin position="669"/>
        <end position="693"/>
    </location>
</feature>
<protein>
    <submittedName>
        <fullName evidence="4">Uncharacterized protein LOC108674022</fullName>
    </submittedName>
</protein>
<dbReference type="PANTHER" id="PTHR11360:SF284">
    <property type="entry name" value="EG:103B4.3 PROTEIN-RELATED"/>
    <property type="match status" value="1"/>
</dbReference>
<evidence type="ECO:0000313" key="4">
    <source>
        <dbReference type="RefSeq" id="XP_047736292.1"/>
    </source>
</evidence>
<dbReference type="PANTHER" id="PTHR11360">
    <property type="entry name" value="MONOCARBOXYLATE TRANSPORTER"/>
    <property type="match status" value="1"/>
</dbReference>
<keyword evidence="2" id="KW-0812">Transmembrane</keyword>
<feature type="transmembrane region" description="Helical" evidence="2">
    <location>
        <begin position="340"/>
        <end position="361"/>
    </location>
</feature>
<dbReference type="InterPro" id="IPR050327">
    <property type="entry name" value="Proton-linked_MCT"/>
</dbReference>
<feature type="transmembrane region" description="Helical" evidence="2">
    <location>
        <begin position="271"/>
        <end position="296"/>
    </location>
</feature>
<dbReference type="Pfam" id="PF07690">
    <property type="entry name" value="MFS_1"/>
    <property type="match status" value="1"/>
</dbReference>
<sequence>MSLNESRQKTPVVDVTAEKKLSINEPVHLTIVIDEATEKYSSLNEVEKNAAIIDECTKERTSLNGAGQETTVVDDTLEENSPLNEPLNKTTVTDEATEKHTSINEAAKKAAVIDESPEERTSLNGAGQETTVIDESTREGTSLNGIAQEYTVIDEVTKEHASLNESAQEITVIDEVTKERASLNGTAQETTVIDETKTAQSSLSPEKPKYSVFDDEAVKLVVEEPTRKKLFYRRVIELQRSETSLAPSESGEKHSPEIRHVVVDVPPDGGYGWVIVAAVCFILVIIPSVNSCYGFVYAKVMQESNFTNTQLVGVATVAYALKHLLSPASSRLSEVWGSRAVTVAGLVMSSAALLIASFVYHNLTGLFLSYGVLGGVGSSMVYPQLTIVTQQYFTTKRVTALALAGVGMPLGNIVMPPLVHYLLDNFELREALWIWSGILLSTCFAALLFHPVQRHMKQQIRIIPEEAQNTFNYISWQRSRRRDSVQMAFIDEVELARSGSCASITSKSQIRKTRQRNSVSTSHQDELRNKFSSSTAPGKLTLSFSEPKFLKINMTHSFIENKDSGKEEEKLFKTENNVLGASHSFTETGHDGSEPETKIGNVKNEQATKNWKGFVEELDELIKSYKDVVSHKVFFIACFSSAVVRLYIFRAMFTALACLVAALAGNLTVLYTSCFLMGSGIGVQSSTSSVLLVEAIGMALLSRGLGLSLFFVGILGLIVMPLNGG</sequence>
<keyword evidence="2" id="KW-1133">Transmembrane helix</keyword>
<keyword evidence="3" id="KW-1185">Reference proteome</keyword>
<dbReference type="KEGG" id="hazt:108674022"/>
<evidence type="ECO:0000313" key="3">
    <source>
        <dbReference type="Proteomes" id="UP000694843"/>
    </source>
</evidence>
<dbReference type="OrthoDB" id="6499973at2759"/>
<evidence type="ECO:0000256" key="2">
    <source>
        <dbReference type="SAM" id="Phobius"/>
    </source>
</evidence>
<dbReference type="AlphaFoldDB" id="A0A979FI83"/>
<feature type="transmembrane region" description="Helical" evidence="2">
    <location>
        <begin position="633"/>
        <end position="663"/>
    </location>
</feature>
<feature type="region of interest" description="Disordered" evidence="1">
    <location>
        <begin position="506"/>
        <end position="531"/>
    </location>
</feature>
<reference evidence="4" key="1">
    <citation type="submission" date="2025-08" db="UniProtKB">
        <authorList>
            <consortium name="RefSeq"/>
        </authorList>
    </citation>
    <scope>IDENTIFICATION</scope>
</reference>
<dbReference type="SUPFAM" id="SSF103473">
    <property type="entry name" value="MFS general substrate transporter"/>
    <property type="match status" value="1"/>
</dbReference>
<feature type="transmembrane region" description="Helical" evidence="2">
    <location>
        <begin position="367"/>
        <end position="388"/>
    </location>
</feature>
<feature type="transmembrane region" description="Helical" evidence="2">
    <location>
        <begin position="431"/>
        <end position="452"/>
    </location>
</feature>
<accession>A0A979FI83</accession>
<dbReference type="RefSeq" id="XP_047736292.1">
    <property type="nucleotide sequence ID" value="XM_047880336.1"/>
</dbReference>
<dbReference type="GeneID" id="108674022"/>
<feature type="compositionally biased region" description="Polar residues" evidence="1">
    <location>
        <begin position="122"/>
        <end position="139"/>
    </location>
</feature>
<name>A0A979FI83_HYAAZ</name>
<proteinExistence type="predicted"/>
<dbReference type="InterPro" id="IPR036259">
    <property type="entry name" value="MFS_trans_sf"/>
</dbReference>
<organism evidence="3 4">
    <name type="scientific">Hyalella azteca</name>
    <name type="common">Amphipod</name>
    <dbReference type="NCBI Taxonomy" id="294128"/>
    <lineage>
        <taxon>Eukaryota</taxon>
        <taxon>Metazoa</taxon>
        <taxon>Ecdysozoa</taxon>
        <taxon>Arthropoda</taxon>
        <taxon>Crustacea</taxon>
        <taxon>Multicrustacea</taxon>
        <taxon>Malacostraca</taxon>
        <taxon>Eumalacostraca</taxon>
        <taxon>Peracarida</taxon>
        <taxon>Amphipoda</taxon>
        <taxon>Senticaudata</taxon>
        <taxon>Talitrida</taxon>
        <taxon>Talitroidea</taxon>
        <taxon>Hyalellidae</taxon>
        <taxon>Hyalella</taxon>
    </lineage>
</organism>
<dbReference type="Gene3D" id="1.20.1250.20">
    <property type="entry name" value="MFS general substrate transporter like domains"/>
    <property type="match status" value="1"/>
</dbReference>
<dbReference type="InterPro" id="IPR011701">
    <property type="entry name" value="MFS"/>
</dbReference>
<feature type="transmembrane region" description="Helical" evidence="2">
    <location>
        <begin position="705"/>
        <end position="722"/>
    </location>
</feature>
<gene>
    <name evidence="4" type="primary">LOC108674022</name>
</gene>